<accession>A0A212DAM1</accession>
<dbReference type="InterPro" id="IPR001611">
    <property type="entry name" value="Leu-rich_rpt"/>
</dbReference>
<gene>
    <name evidence="4" type="ORF">Celaphus_00000355</name>
</gene>
<evidence type="ECO:0000256" key="1">
    <source>
        <dbReference type="ARBA" id="ARBA00022614"/>
    </source>
</evidence>
<feature type="region of interest" description="Disordered" evidence="3">
    <location>
        <begin position="305"/>
        <end position="388"/>
    </location>
</feature>
<feature type="non-terminal residue" evidence="4">
    <location>
        <position position="1"/>
    </location>
</feature>
<dbReference type="PANTHER" id="PTHR45973:SF35">
    <property type="entry name" value="LEUCINE-RICH REPEAT-CONTAINING PROTEIN 43"/>
    <property type="match status" value="1"/>
</dbReference>
<evidence type="ECO:0000256" key="2">
    <source>
        <dbReference type="ARBA" id="ARBA00022737"/>
    </source>
</evidence>
<dbReference type="InterPro" id="IPR032675">
    <property type="entry name" value="LRR_dom_sf"/>
</dbReference>
<evidence type="ECO:0008006" key="6">
    <source>
        <dbReference type="Google" id="ProtNLM"/>
    </source>
</evidence>
<dbReference type="AlphaFoldDB" id="A0A212DAM1"/>
<dbReference type="Proteomes" id="UP000242450">
    <property type="component" value="Chromosome 5"/>
</dbReference>
<reference evidence="4 5" key="1">
    <citation type="journal article" date="2018" name="Mol. Genet. Genomics">
        <title>The red deer Cervus elaphus genome CerEla1.0: sequencing, annotating, genes, and chromosomes.</title>
        <authorList>
            <person name="Bana N.A."/>
            <person name="Nyiri A."/>
            <person name="Nagy J."/>
            <person name="Frank K."/>
            <person name="Nagy T."/>
            <person name="Steger V."/>
            <person name="Schiller M."/>
            <person name="Lakatos P."/>
            <person name="Sugar L."/>
            <person name="Horn P."/>
            <person name="Barta E."/>
            <person name="Orosz L."/>
        </authorList>
    </citation>
    <scope>NUCLEOTIDE SEQUENCE [LARGE SCALE GENOMIC DNA]</scope>
    <source>
        <strain evidence="4">Hungarian</strain>
    </source>
</reference>
<feature type="compositionally biased region" description="Basic and acidic residues" evidence="3">
    <location>
        <begin position="379"/>
        <end position="388"/>
    </location>
</feature>
<dbReference type="OrthoDB" id="2139606at2759"/>
<name>A0A212DAM1_CEREH</name>
<evidence type="ECO:0000313" key="4">
    <source>
        <dbReference type="EMBL" id="OWK15275.1"/>
    </source>
</evidence>
<keyword evidence="5" id="KW-1185">Reference proteome</keyword>
<protein>
    <recommendedName>
        <fullName evidence="6">LRRC43</fullName>
    </recommendedName>
</protein>
<dbReference type="EMBL" id="MKHE01000005">
    <property type="protein sequence ID" value="OWK15275.1"/>
    <property type="molecule type" value="Genomic_DNA"/>
</dbReference>
<comment type="caution">
    <text evidence="4">The sequence shown here is derived from an EMBL/GenBank/DDBJ whole genome shotgun (WGS) entry which is preliminary data.</text>
</comment>
<organism evidence="4 5">
    <name type="scientific">Cervus elaphus hippelaphus</name>
    <name type="common">European red deer</name>
    <dbReference type="NCBI Taxonomy" id="46360"/>
    <lineage>
        <taxon>Eukaryota</taxon>
        <taxon>Metazoa</taxon>
        <taxon>Chordata</taxon>
        <taxon>Craniata</taxon>
        <taxon>Vertebrata</taxon>
        <taxon>Euteleostomi</taxon>
        <taxon>Mammalia</taxon>
        <taxon>Eutheria</taxon>
        <taxon>Laurasiatheria</taxon>
        <taxon>Artiodactyla</taxon>
        <taxon>Ruminantia</taxon>
        <taxon>Pecora</taxon>
        <taxon>Cervidae</taxon>
        <taxon>Cervinae</taxon>
        <taxon>Cervus</taxon>
    </lineage>
</organism>
<keyword evidence="2" id="KW-0677">Repeat</keyword>
<dbReference type="PROSITE" id="PS51450">
    <property type="entry name" value="LRR"/>
    <property type="match status" value="2"/>
</dbReference>
<feature type="compositionally biased region" description="Low complexity" evidence="3">
    <location>
        <begin position="353"/>
        <end position="362"/>
    </location>
</feature>
<feature type="compositionally biased region" description="Basic and acidic residues" evidence="3">
    <location>
        <begin position="311"/>
        <end position="341"/>
    </location>
</feature>
<dbReference type="SUPFAM" id="SSF52058">
    <property type="entry name" value="L domain-like"/>
    <property type="match status" value="1"/>
</dbReference>
<sequence length="436" mass="47674">VSLVDKELLKFVKLKELVLSANQIKEIDTTNLPPTLKVLELYGNKITSMRCLCHHPPPQLQHLGLGHNKLLGPLESLYVTSDHWPNLVSLDLSFNNLTDLQGMVAGLQTLPHLRLLLLQGNPLALVPHYRGLTIDSLARLCVLDDITVASSEKHLFRGLSHSEDLLAPEAQLLVTVGNLRGVLDSSVFDPEPGPQGPFITYNYYLEESIVSGASEPLPRSIDSAEELPKLRPLLDPQLCPSPGTVLFSTVPKPWSDVIPCNYEMQHTLRDLVPLKAFLLSGTVVTVVEEKILSWPVEQPSFADSPLAAKKGKAEKDKKEKEKDKKDRKGKDKAGKGEKEPPKVPPGGSGSLRGGRLLLAPALPVHPPGLSPQAQKGSKKQKELPKELHQDPPILRVLGSSPVVLEPLLAGEPFVSTVCNFGVIRTLEADRLTLNRV</sequence>
<evidence type="ECO:0000313" key="5">
    <source>
        <dbReference type="Proteomes" id="UP000242450"/>
    </source>
</evidence>
<dbReference type="Pfam" id="PF13855">
    <property type="entry name" value="LRR_8"/>
    <property type="match status" value="1"/>
</dbReference>
<dbReference type="PANTHER" id="PTHR45973">
    <property type="entry name" value="PROTEIN PHOSPHATASE 1 REGULATORY SUBUNIT SDS22-RELATED"/>
    <property type="match status" value="1"/>
</dbReference>
<dbReference type="Gene3D" id="3.80.10.10">
    <property type="entry name" value="Ribonuclease Inhibitor"/>
    <property type="match status" value="1"/>
</dbReference>
<dbReference type="InterPro" id="IPR050576">
    <property type="entry name" value="Cilia_flagella_integrity"/>
</dbReference>
<keyword evidence="1" id="KW-0433">Leucine-rich repeat</keyword>
<proteinExistence type="predicted"/>
<evidence type="ECO:0000256" key="3">
    <source>
        <dbReference type="SAM" id="MobiDB-lite"/>
    </source>
</evidence>